<gene>
    <name evidence="2" type="ORF">BLEM_1423</name>
</gene>
<feature type="region of interest" description="Disordered" evidence="1">
    <location>
        <begin position="139"/>
        <end position="182"/>
    </location>
</feature>
<sequence>MARVPFSREERAYLITLPAVADVSEYRIQYSTRFRNEFLRRYRNGESAVRLFREAGLDPKIIGRKRIERCTNRWMALPIEELDDDGQDDDQDSGVSLAPLEGDESNIALTRSLTLMQSRRITELEIRIVSLERKLARLTGDEQDDDSEAGPSPASGGSGTSVSVAATRAGRIRQFSHSMGRR</sequence>
<feature type="compositionally biased region" description="Low complexity" evidence="1">
    <location>
        <begin position="149"/>
        <end position="167"/>
    </location>
</feature>
<evidence type="ECO:0000313" key="2">
    <source>
        <dbReference type="EMBL" id="OZG61475.1"/>
    </source>
</evidence>
<reference evidence="2 3" key="1">
    <citation type="journal article" date="2017" name="BMC Genomics">
        <title>Comparative genomic and phylogenomic analyses of the Bifidobacteriaceae family.</title>
        <authorList>
            <person name="Lugli G.A."/>
            <person name="Milani C."/>
            <person name="Turroni F."/>
            <person name="Duranti S."/>
            <person name="Mancabelli L."/>
            <person name="Mangifesta M."/>
            <person name="Ferrario C."/>
            <person name="Modesto M."/>
            <person name="Mattarelli P."/>
            <person name="Jiri K."/>
            <person name="van Sinderen D."/>
            <person name="Ventura M."/>
        </authorList>
    </citation>
    <scope>NUCLEOTIDE SEQUENCE [LARGE SCALE GENOMIC DNA]</scope>
    <source>
        <strain evidence="2 3">DSM 28807</strain>
    </source>
</reference>
<dbReference type="AlphaFoldDB" id="A0A261FR57"/>
<evidence type="ECO:0000313" key="3">
    <source>
        <dbReference type="Proteomes" id="UP000216352"/>
    </source>
</evidence>
<dbReference type="Proteomes" id="UP000216352">
    <property type="component" value="Unassembled WGS sequence"/>
</dbReference>
<dbReference type="Pfam" id="PF20310">
    <property type="entry name" value="HTH_Tnp_2"/>
    <property type="match status" value="1"/>
</dbReference>
<dbReference type="RefSeq" id="WP_072724337.1">
    <property type="nucleotide sequence ID" value="NZ_BDIS01000007.1"/>
</dbReference>
<dbReference type="EMBL" id="MWWX01000009">
    <property type="protein sequence ID" value="OZG61475.1"/>
    <property type="molecule type" value="Genomic_DNA"/>
</dbReference>
<name>A0A261FR57_9BIFI</name>
<protein>
    <submittedName>
        <fullName evidence="2">Uncharacterized protein</fullName>
    </submittedName>
</protein>
<comment type="caution">
    <text evidence="2">The sequence shown here is derived from an EMBL/GenBank/DDBJ whole genome shotgun (WGS) entry which is preliminary data.</text>
</comment>
<feature type="region of interest" description="Disordered" evidence="1">
    <location>
        <begin position="81"/>
        <end position="100"/>
    </location>
</feature>
<accession>A0A261FR57</accession>
<proteinExistence type="predicted"/>
<organism evidence="2 3">
    <name type="scientific">Bifidobacterium lemurum</name>
    <dbReference type="NCBI Taxonomy" id="1603886"/>
    <lineage>
        <taxon>Bacteria</taxon>
        <taxon>Bacillati</taxon>
        <taxon>Actinomycetota</taxon>
        <taxon>Actinomycetes</taxon>
        <taxon>Bifidobacteriales</taxon>
        <taxon>Bifidobacteriaceae</taxon>
        <taxon>Bifidobacterium</taxon>
    </lineage>
</organism>
<dbReference type="InterPro" id="IPR046929">
    <property type="entry name" value="HTH_Tnp"/>
</dbReference>
<keyword evidence="3" id="KW-1185">Reference proteome</keyword>
<evidence type="ECO:0000256" key="1">
    <source>
        <dbReference type="SAM" id="MobiDB-lite"/>
    </source>
</evidence>
<feature type="compositionally biased region" description="Acidic residues" evidence="1">
    <location>
        <begin position="81"/>
        <end position="92"/>
    </location>
</feature>